<dbReference type="Proteomes" id="UP000286641">
    <property type="component" value="Unplaced"/>
</dbReference>
<dbReference type="InterPro" id="IPR002190">
    <property type="entry name" value="MHD_dom"/>
</dbReference>
<feature type="compositionally biased region" description="Low complexity" evidence="1">
    <location>
        <begin position="164"/>
        <end position="194"/>
    </location>
</feature>
<evidence type="ECO:0000259" key="3">
    <source>
        <dbReference type="PROSITE" id="PS50838"/>
    </source>
</evidence>
<dbReference type="Gene3D" id="1.10.10.1200">
    <property type="entry name" value="MAGE homology domain, winged helix WH1 motif"/>
    <property type="match status" value="1"/>
</dbReference>
<evidence type="ECO:0000256" key="2">
    <source>
        <dbReference type="SAM" id="SignalP"/>
    </source>
</evidence>
<organism evidence="4 5">
    <name type="scientific">Callorhinus ursinus</name>
    <name type="common">Northern fur seal</name>
    <dbReference type="NCBI Taxonomy" id="34884"/>
    <lineage>
        <taxon>Eukaryota</taxon>
        <taxon>Metazoa</taxon>
        <taxon>Chordata</taxon>
        <taxon>Craniata</taxon>
        <taxon>Vertebrata</taxon>
        <taxon>Euteleostomi</taxon>
        <taxon>Mammalia</taxon>
        <taxon>Eutheria</taxon>
        <taxon>Laurasiatheria</taxon>
        <taxon>Carnivora</taxon>
        <taxon>Caniformia</taxon>
        <taxon>Pinnipedia</taxon>
        <taxon>Otariidae</taxon>
        <taxon>Callorhinus</taxon>
    </lineage>
</organism>
<protein>
    <submittedName>
        <fullName evidence="5">Melanoma-associated antigen 8-like</fullName>
    </submittedName>
</protein>
<dbReference type="InterPro" id="IPR021072">
    <property type="entry name" value="MAGE_N"/>
</dbReference>
<dbReference type="GO" id="GO:0000122">
    <property type="term" value="P:negative regulation of transcription by RNA polymerase II"/>
    <property type="evidence" value="ECO:0007669"/>
    <property type="project" value="TreeGrafter"/>
</dbReference>
<evidence type="ECO:0000313" key="4">
    <source>
        <dbReference type="Proteomes" id="UP000286641"/>
    </source>
</evidence>
<name>A0A3Q7NSJ2_CALUR</name>
<reference evidence="5" key="2">
    <citation type="submission" date="2025-08" db="UniProtKB">
        <authorList>
            <consortium name="RefSeq"/>
        </authorList>
    </citation>
    <scope>IDENTIFICATION</scope>
    <source>
        <tissue evidence="5">Blood</tissue>
    </source>
</reference>
<dbReference type="PROSITE" id="PS50838">
    <property type="entry name" value="MAGE"/>
    <property type="match status" value="1"/>
</dbReference>
<gene>
    <name evidence="5" type="primary">LOC112818367</name>
</gene>
<feature type="region of interest" description="Disordered" evidence="1">
    <location>
        <begin position="160"/>
        <end position="207"/>
    </location>
</feature>
<dbReference type="Gene3D" id="1.10.10.1210">
    <property type="entry name" value="MAGE homology domain, winged helix WH2 motif"/>
    <property type="match status" value="1"/>
</dbReference>
<dbReference type="SMART" id="SM01392">
    <property type="entry name" value="MAGE_N"/>
    <property type="match status" value="1"/>
</dbReference>
<feature type="region of interest" description="Disordered" evidence="1">
    <location>
        <begin position="23"/>
        <end position="57"/>
    </location>
</feature>
<dbReference type="RefSeq" id="XP_025721277.1">
    <property type="nucleotide sequence ID" value="XM_025865492.1"/>
</dbReference>
<accession>A0A3Q7NSJ2</accession>
<feature type="signal peptide" evidence="2">
    <location>
        <begin position="1"/>
        <end position="21"/>
    </location>
</feature>
<dbReference type="PANTHER" id="PTHR11736:SF81">
    <property type="entry name" value="MAGE DOMAIN-CONTAINING PROTEIN"/>
    <property type="match status" value="1"/>
</dbReference>
<evidence type="ECO:0000256" key="1">
    <source>
        <dbReference type="SAM" id="MobiDB-lite"/>
    </source>
</evidence>
<dbReference type="AlphaFoldDB" id="A0A3Q7NSJ2"/>
<feature type="domain" description="MAGE" evidence="3">
    <location>
        <begin position="217"/>
        <end position="364"/>
    </location>
</feature>
<dbReference type="InterPro" id="IPR041899">
    <property type="entry name" value="MAGE_WH2"/>
</dbReference>
<sequence>METWPLMRTCWLLTLFSELSGRGFQNSESRPRSEAGASKFPQQGRCRGDPSAPKSDAAHCQLQDFRPLLHGLHPEEPSQLFLQVQPDTNTMPLGQRSEVWKLEEDPGLAQGLVEAQLLGAVEEKVPRTPSSFSTLASSQSAAPSGPCSALFLVPSERGSAAGFQSRPQSSLSASPSPTARAATACSQPDQGSSSSDEEGSSPCEELKEAQPGLQNIIQGKLAELVEFLLLKYHIKEPTSQAEMLEIVGQDALDAFPVILGQASECLQLVFGMDMREVDPSGHSYILVPILGLTYDGMMSGEQGVPKTGLLGVSLLHGDRVPEEVVWEMLGVMGVYAGQEHVIYGEPREFFTKVLVQEVYVEYRQ</sequence>
<dbReference type="InterPro" id="IPR041898">
    <property type="entry name" value="MAGE_WH1"/>
</dbReference>
<keyword evidence="4" id="KW-1185">Reference proteome</keyword>
<dbReference type="GO" id="GO:0005634">
    <property type="term" value="C:nucleus"/>
    <property type="evidence" value="ECO:0007669"/>
    <property type="project" value="TreeGrafter"/>
</dbReference>
<evidence type="ECO:0000313" key="5">
    <source>
        <dbReference type="RefSeq" id="XP_025721277.1"/>
    </source>
</evidence>
<reference key="1">
    <citation type="submission" date="2019-01" db="UniProtKB">
        <authorList>
            <consortium name="RefSeq"/>
        </authorList>
    </citation>
    <scope>IDENTIFICATION</scope>
</reference>
<dbReference type="Pfam" id="PF12440">
    <property type="entry name" value="MAGE_N"/>
    <property type="match status" value="1"/>
</dbReference>
<keyword evidence="2" id="KW-0732">Signal</keyword>
<dbReference type="SMART" id="SM01373">
    <property type="entry name" value="MAGE"/>
    <property type="match status" value="1"/>
</dbReference>
<dbReference type="InterPro" id="IPR037445">
    <property type="entry name" value="MAGE"/>
</dbReference>
<dbReference type="PANTHER" id="PTHR11736">
    <property type="entry name" value="MELANOMA-ASSOCIATED ANTIGEN MAGE ANTIGEN"/>
    <property type="match status" value="1"/>
</dbReference>
<proteinExistence type="predicted"/>
<feature type="non-terminal residue" evidence="5">
    <location>
        <position position="364"/>
    </location>
</feature>
<dbReference type="FunFam" id="1.10.10.1200:FF:000007">
    <property type="entry name" value="Melanoma-associated antigen C2"/>
    <property type="match status" value="1"/>
</dbReference>
<feature type="chain" id="PRO_5018720588" evidence="2">
    <location>
        <begin position="22"/>
        <end position="364"/>
    </location>
</feature>
<dbReference type="InParanoid" id="A0A3Q7NSJ2"/>